<dbReference type="PANTHER" id="PTHR10492">
    <property type="match status" value="1"/>
</dbReference>
<dbReference type="EMBL" id="JABWDY010028211">
    <property type="protein sequence ID" value="KAF5187279.1"/>
    <property type="molecule type" value="Genomic_DNA"/>
</dbReference>
<comment type="cofactor">
    <cofactor evidence="1">
        <name>Mg(2+)</name>
        <dbReference type="ChEBI" id="CHEBI:18420"/>
    </cofactor>
</comment>
<dbReference type="PANTHER" id="PTHR10492:SF94">
    <property type="entry name" value="ATP-DEPENDENT DNA HELICASE"/>
    <property type="match status" value="1"/>
</dbReference>
<dbReference type="GO" id="GO:0043139">
    <property type="term" value="F:5'-3' DNA helicase activity"/>
    <property type="evidence" value="ECO:0007669"/>
    <property type="project" value="UniProtKB-EC"/>
</dbReference>
<evidence type="ECO:0000256" key="1">
    <source>
        <dbReference type="RuleBase" id="RU363044"/>
    </source>
</evidence>
<sequence length="709" mass="80990">MHEVIFSEQQSIPDLLTDQTNSRTMLTEFFEMNKVDPNANLYFYHEFPEHYTWDEKNNHWRQRKGHYKVIGRLTSVSPYEGERFYVRVLLLHRKGPTSFDDLKTVHSVRYNTFKEAAEHMGLLQKDNLIQQTLREACLIRMPAALRQLFVIILIYCNPVEVRTLWNEFHPYMLEDYPSTSSLTMPVRLLLNDLELSLNDFHQTISNFDLPAISDFPNEEPVVSHFVVDERSIPVPPEDLEAIEKLNNEQKHAFDMIMDAVHHKTSSVFFIDGPAGTGKTFLYRSLLAAIRHEGHIALATATSGIASIMMPGGRTAHSRFKIPIPTLPTSTCRISKQSDEGILLHETTLIIWDEATMAHRYTIEALDKTLRDLFHNDQPFGGKIVVLGGDFRQVLPVVPRGTRSQAIDACITYSSLWDHVKLFHLTQNMRARTDSLYSDMLMRIGNGSEPYVVDDLIRMPDEIVIPWEGEQSILQLINAVFPKMSDNAYDRNYIMERAIITPKNNYVDQLNHQVLQLFPGNEIIFHSFDSAENDPRNLYQLELLNSISTSQLPPHKLTVKIGCPMIVLRNLDPKNGVCNGTRVLLRGIYQNVMHAEIITGSFSGRPVFLPRIPLKTGQQDIKIPFVLIRNQFPVRLSFALTINKSQGQTIPNVGIYLPSHVFSHGQLYVALSRGISRHNTKILIKNGSVNGFSGVHTRNVVFHEVLQPHE</sequence>
<comment type="similarity">
    <text evidence="1">Belongs to the helicase family.</text>
</comment>
<evidence type="ECO:0000259" key="2">
    <source>
        <dbReference type="Pfam" id="PF05970"/>
    </source>
</evidence>
<dbReference type="Proteomes" id="UP000554482">
    <property type="component" value="Unassembled WGS sequence"/>
</dbReference>
<keyword evidence="1" id="KW-0067">ATP-binding</keyword>
<dbReference type="OrthoDB" id="1929541at2759"/>
<keyword evidence="1" id="KW-0233">DNA recombination</keyword>
<feature type="domain" description="DNA helicase Pif1-like 2B" evidence="3">
    <location>
        <begin position="541"/>
        <end position="583"/>
    </location>
</feature>
<evidence type="ECO:0000313" key="4">
    <source>
        <dbReference type="EMBL" id="KAF5187279.1"/>
    </source>
</evidence>
<name>A0A7J6VQB5_THATH</name>
<gene>
    <name evidence="4" type="ORF">FRX31_023136</name>
</gene>
<dbReference type="InterPro" id="IPR027417">
    <property type="entry name" value="P-loop_NTPase"/>
</dbReference>
<feature type="domain" description="DNA helicase Pif1-like DEAD-box helicase" evidence="2">
    <location>
        <begin position="244"/>
        <end position="447"/>
    </location>
</feature>
<keyword evidence="1 4" id="KW-0347">Helicase</keyword>
<dbReference type="CDD" id="cd18809">
    <property type="entry name" value="SF1_C_RecD"/>
    <property type="match status" value="1"/>
</dbReference>
<reference evidence="4 5" key="1">
    <citation type="submission" date="2020-06" db="EMBL/GenBank/DDBJ databases">
        <title>Transcriptomic and genomic resources for Thalictrum thalictroides and T. hernandezii: Facilitating candidate gene discovery in an emerging model plant lineage.</title>
        <authorList>
            <person name="Arias T."/>
            <person name="Riano-Pachon D.M."/>
            <person name="Di Stilio V.S."/>
        </authorList>
    </citation>
    <scope>NUCLEOTIDE SEQUENCE [LARGE SCALE GENOMIC DNA]</scope>
    <source>
        <strain evidence="5">cv. WT478/WT964</strain>
        <tissue evidence="4">Leaves</tissue>
    </source>
</reference>
<dbReference type="SUPFAM" id="SSF52540">
    <property type="entry name" value="P-loop containing nucleoside triphosphate hydrolases"/>
    <property type="match status" value="2"/>
</dbReference>
<dbReference type="EC" id="5.6.2.3" evidence="1"/>
<dbReference type="Pfam" id="PF21530">
    <property type="entry name" value="Pif1_2B_dom"/>
    <property type="match status" value="1"/>
</dbReference>
<dbReference type="GO" id="GO:0006310">
    <property type="term" value="P:DNA recombination"/>
    <property type="evidence" value="ECO:0007669"/>
    <property type="project" value="UniProtKB-KW"/>
</dbReference>
<dbReference type="FunFam" id="3.40.50.300:FF:002884">
    <property type="entry name" value="ATP-dependent DNA helicase"/>
    <property type="match status" value="1"/>
</dbReference>
<keyword evidence="5" id="KW-1185">Reference proteome</keyword>
<keyword evidence="1" id="KW-0227">DNA damage</keyword>
<dbReference type="GO" id="GO:0016787">
    <property type="term" value="F:hydrolase activity"/>
    <property type="evidence" value="ECO:0007669"/>
    <property type="project" value="UniProtKB-KW"/>
</dbReference>
<dbReference type="Gene3D" id="3.40.50.300">
    <property type="entry name" value="P-loop containing nucleotide triphosphate hydrolases"/>
    <property type="match status" value="1"/>
</dbReference>
<evidence type="ECO:0000313" key="5">
    <source>
        <dbReference type="Proteomes" id="UP000554482"/>
    </source>
</evidence>
<dbReference type="GO" id="GO:0006281">
    <property type="term" value="P:DNA repair"/>
    <property type="evidence" value="ECO:0007669"/>
    <property type="project" value="UniProtKB-KW"/>
</dbReference>
<dbReference type="AlphaFoldDB" id="A0A7J6VQB5"/>
<dbReference type="Pfam" id="PF05970">
    <property type="entry name" value="PIF1"/>
    <property type="match status" value="1"/>
</dbReference>
<organism evidence="4 5">
    <name type="scientific">Thalictrum thalictroides</name>
    <name type="common">Rue-anemone</name>
    <name type="synonym">Anemone thalictroides</name>
    <dbReference type="NCBI Taxonomy" id="46969"/>
    <lineage>
        <taxon>Eukaryota</taxon>
        <taxon>Viridiplantae</taxon>
        <taxon>Streptophyta</taxon>
        <taxon>Embryophyta</taxon>
        <taxon>Tracheophyta</taxon>
        <taxon>Spermatophyta</taxon>
        <taxon>Magnoliopsida</taxon>
        <taxon>Ranunculales</taxon>
        <taxon>Ranunculaceae</taxon>
        <taxon>Thalictroideae</taxon>
        <taxon>Thalictrum</taxon>
    </lineage>
</organism>
<comment type="catalytic activity">
    <reaction evidence="1">
        <text>ATP + H2O = ADP + phosphate + H(+)</text>
        <dbReference type="Rhea" id="RHEA:13065"/>
        <dbReference type="ChEBI" id="CHEBI:15377"/>
        <dbReference type="ChEBI" id="CHEBI:15378"/>
        <dbReference type="ChEBI" id="CHEBI:30616"/>
        <dbReference type="ChEBI" id="CHEBI:43474"/>
        <dbReference type="ChEBI" id="CHEBI:456216"/>
        <dbReference type="EC" id="5.6.2.3"/>
    </reaction>
</comment>
<dbReference type="GO" id="GO:0000723">
    <property type="term" value="P:telomere maintenance"/>
    <property type="evidence" value="ECO:0007669"/>
    <property type="project" value="InterPro"/>
</dbReference>
<keyword evidence="1" id="KW-0378">Hydrolase</keyword>
<protein>
    <recommendedName>
        <fullName evidence="1">ATP-dependent DNA helicase</fullName>
        <ecNumber evidence="1">5.6.2.3</ecNumber>
    </recommendedName>
</protein>
<proteinExistence type="inferred from homology"/>
<keyword evidence="1" id="KW-0234">DNA repair</keyword>
<dbReference type="InterPro" id="IPR010285">
    <property type="entry name" value="DNA_helicase_pif1-like_DEAD"/>
</dbReference>
<evidence type="ECO:0000259" key="3">
    <source>
        <dbReference type="Pfam" id="PF21530"/>
    </source>
</evidence>
<comment type="caution">
    <text evidence="4">The sequence shown here is derived from an EMBL/GenBank/DDBJ whole genome shotgun (WGS) entry which is preliminary data.</text>
</comment>
<keyword evidence="1" id="KW-0547">Nucleotide-binding</keyword>
<accession>A0A7J6VQB5</accession>
<dbReference type="InterPro" id="IPR049163">
    <property type="entry name" value="Pif1-like_2B_dom"/>
</dbReference>
<dbReference type="GO" id="GO:0005524">
    <property type="term" value="F:ATP binding"/>
    <property type="evidence" value="ECO:0007669"/>
    <property type="project" value="UniProtKB-KW"/>
</dbReference>